<dbReference type="RefSeq" id="WP_128214454.1">
    <property type="nucleotide sequence ID" value="NZ_CP025746.1"/>
</dbReference>
<dbReference type="InterPro" id="IPR027275">
    <property type="entry name" value="PRC-brl_dom"/>
</dbReference>
<feature type="domain" description="PRC-barrel" evidence="1">
    <location>
        <begin position="6"/>
        <end position="81"/>
    </location>
</feature>
<dbReference type="AlphaFoldDB" id="A0A3R5UHC2"/>
<name>A0A3R5UHC2_9CLOT</name>
<dbReference type="InterPro" id="IPR011033">
    <property type="entry name" value="PRC_barrel-like_sf"/>
</dbReference>
<evidence type="ECO:0000313" key="3">
    <source>
        <dbReference type="Proteomes" id="UP000286268"/>
    </source>
</evidence>
<dbReference type="Proteomes" id="UP000286268">
    <property type="component" value="Chromosome"/>
</dbReference>
<organism evidence="2 3">
    <name type="scientific">Clostridium manihotivorum</name>
    <dbReference type="NCBI Taxonomy" id="2320868"/>
    <lineage>
        <taxon>Bacteria</taxon>
        <taxon>Bacillati</taxon>
        <taxon>Bacillota</taxon>
        <taxon>Clostridia</taxon>
        <taxon>Eubacteriales</taxon>
        <taxon>Clostridiaceae</taxon>
        <taxon>Clostridium</taxon>
    </lineage>
</organism>
<evidence type="ECO:0000259" key="1">
    <source>
        <dbReference type="Pfam" id="PF05239"/>
    </source>
</evidence>
<proteinExistence type="predicted"/>
<evidence type="ECO:0000313" key="2">
    <source>
        <dbReference type="EMBL" id="QAA33729.1"/>
    </source>
</evidence>
<dbReference type="Pfam" id="PF05239">
    <property type="entry name" value="PRC"/>
    <property type="match status" value="1"/>
</dbReference>
<gene>
    <name evidence="2" type="ORF">C1I91_20030</name>
</gene>
<sequence length="86" mass="9834">MELSMHSLNNLRVMEVVDVNLGAKLGYIRDLKIDCDESRIVSILIPVQKNNWFGKMDMLEIPWEDVVKIGVDVILVDSKEKTVSDM</sequence>
<dbReference type="NCBIfam" id="TIGR02888">
    <property type="entry name" value="spore_YlmC_YmxH"/>
    <property type="match status" value="1"/>
</dbReference>
<reference evidence="2 3" key="1">
    <citation type="submission" date="2018-01" db="EMBL/GenBank/DDBJ databases">
        <title>Genome Sequencing and Assembly of Anaerobacter polyendosporus strain CT4.</title>
        <authorList>
            <person name="Tachaapaikoon C."/>
            <person name="Sutheeworapong S."/>
            <person name="Jenjaroenpun P."/>
            <person name="Wongsurawat T."/>
            <person name="Nookeaw I."/>
            <person name="Cheawchanlertfa P."/>
            <person name="Kosugi A."/>
            <person name="Cheevadhanarak S."/>
            <person name="Ratanakhanokchai K."/>
        </authorList>
    </citation>
    <scope>NUCLEOTIDE SEQUENCE [LARGE SCALE GENOMIC DNA]</scope>
    <source>
        <strain evidence="2 3">CT4</strain>
    </source>
</reference>
<dbReference type="OrthoDB" id="6024937at2"/>
<dbReference type="EMBL" id="CP025746">
    <property type="protein sequence ID" value="QAA33729.1"/>
    <property type="molecule type" value="Genomic_DNA"/>
</dbReference>
<dbReference type="InterPro" id="IPR014238">
    <property type="entry name" value="Spore_YlmC/YmxH"/>
</dbReference>
<accession>A0A3R5UHC2</accession>
<dbReference type="SUPFAM" id="SSF50346">
    <property type="entry name" value="PRC-barrel domain"/>
    <property type="match status" value="1"/>
</dbReference>
<dbReference type="PANTHER" id="PTHR40061">
    <property type="entry name" value="SPORULATION PROTEIN YLMC-RELATED"/>
    <property type="match status" value="1"/>
</dbReference>
<keyword evidence="3" id="KW-1185">Reference proteome</keyword>
<dbReference type="Gene3D" id="2.30.30.240">
    <property type="entry name" value="PRC-barrel domain"/>
    <property type="match status" value="1"/>
</dbReference>
<protein>
    <submittedName>
        <fullName evidence="2">YlmC/YmxH family sporulation protein</fullName>
    </submittedName>
</protein>
<dbReference type="PANTHER" id="PTHR40061:SF1">
    <property type="entry name" value="SPORULATION PROTEIN YLMC-RELATED"/>
    <property type="match status" value="1"/>
</dbReference>
<dbReference type="KEGG" id="cmah:C1I91_20030"/>